<dbReference type="InParanoid" id="A0A5C7ESG4"/>
<sequence length="301" mass="33250">MDGGLNAAFFKSPARTFEHPKALRTSNDGTHSSNRIVDVKRQQDPKQCVLVRFSHSFLATDFVSWTSLPQEVLMANTMPNVRSEAQDRSKSHPYFTQKVKLHSFHAQQVFDRGFELCANAIFSLSVVLRIIGTDEQAREVEGIVDERLNKMFEDIRSEAARLEKLAEANGIEFNGIEYSHPKELEAKITSPRAVRYLGIVREFDGLVAKLDTLWLSGVIPDGNYSRSIYEWKRRLLRLAGGIRSISGRAMIAARRKEAQGDDKTLAETGAEAQTDANGHPGSSPVTEAAASSSGAQSGRGA</sequence>
<protein>
    <submittedName>
        <fullName evidence="2">DUF1845 domain-containing protein</fullName>
    </submittedName>
</protein>
<evidence type="ECO:0000313" key="2">
    <source>
        <dbReference type="EMBL" id="TXF11144.1"/>
    </source>
</evidence>
<feature type="compositionally biased region" description="Low complexity" evidence="1">
    <location>
        <begin position="288"/>
        <end position="301"/>
    </location>
</feature>
<organism evidence="2 3">
    <name type="scientific">Pelomicrobium methylotrophicum</name>
    <dbReference type="NCBI Taxonomy" id="2602750"/>
    <lineage>
        <taxon>Bacteria</taxon>
        <taxon>Pseudomonadati</taxon>
        <taxon>Pseudomonadota</taxon>
        <taxon>Hydrogenophilia</taxon>
        <taxon>Hydrogenophilia incertae sedis</taxon>
        <taxon>Pelomicrobium</taxon>
    </lineage>
</organism>
<feature type="compositionally biased region" description="Basic and acidic residues" evidence="1">
    <location>
        <begin position="256"/>
        <end position="265"/>
    </location>
</feature>
<feature type="region of interest" description="Disordered" evidence="1">
    <location>
        <begin position="256"/>
        <end position="301"/>
    </location>
</feature>
<dbReference type="Proteomes" id="UP000321201">
    <property type="component" value="Unassembled WGS sequence"/>
</dbReference>
<dbReference type="AlphaFoldDB" id="A0A5C7ESG4"/>
<dbReference type="OrthoDB" id="8550499at2"/>
<gene>
    <name evidence="2" type="ORF">FR698_11550</name>
</gene>
<comment type="caution">
    <text evidence="2">The sequence shown here is derived from an EMBL/GenBank/DDBJ whole genome shotgun (WGS) entry which is preliminary data.</text>
</comment>
<accession>A0A5C7ESG4</accession>
<evidence type="ECO:0000256" key="1">
    <source>
        <dbReference type="SAM" id="MobiDB-lite"/>
    </source>
</evidence>
<dbReference type="EMBL" id="VPFL01000016">
    <property type="protein sequence ID" value="TXF11144.1"/>
    <property type="molecule type" value="Genomic_DNA"/>
</dbReference>
<evidence type="ECO:0000313" key="3">
    <source>
        <dbReference type="Proteomes" id="UP000321201"/>
    </source>
</evidence>
<keyword evidence="3" id="KW-1185">Reference proteome</keyword>
<reference evidence="2 3" key="1">
    <citation type="submission" date="2019-08" db="EMBL/GenBank/DDBJ databases">
        <title>Pelomicrobium methylotrophicum gen. nov., sp. nov. a moderately thermophilic, facultatively anaerobic, lithoautotrophic and methylotrophic bacterium isolated from a terrestrial mud volcano.</title>
        <authorList>
            <person name="Slobodkina G.B."/>
            <person name="Merkel A.Y."/>
            <person name="Slobodkin A.I."/>
        </authorList>
    </citation>
    <scope>NUCLEOTIDE SEQUENCE [LARGE SCALE GENOMIC DNA]</scope>
    <source>
        <strain evidence="2 3">SM250</strain>
    </source>
</reference>
<proteinExistence type="predicted"/>
<name>A0A5C7ESG4_9PROT</name>